<name>A0AA44IDR4_STRE0</name>
<reference evidence="1 2" key="1">
    <citation type="submission" date="2020-04" db="EMBL/GenBank/DDBJ databases">
        <title>MicrobeNet Type strains.</title>
        <authorList>
            <person name="Nicholson A.C."/>
        </authorList>
    </citation>
    <scope>NUCLEOTIDE SEQUENCE [LARGE SCALE GENOMIC DNA]</scope>
    <source>
        <strain evidence="1 2">DSM 40738</strain>
    </source>
</reference>
<keyword evidence="2" id="KW-1185">Reference proteome</keyword>
<accession>A0AA44IDR4</accession>
<organism evidence="1 2">
    <name type="scientific">Streptomyces somaliensis (strain ATCC 33201 / DSM 40738 / JCM 12659 / KCTC 9044 / NCTC 11332 / NRRL B-12077 / IP 733)</name>
    <dbReference type="NCBI Taxonomy" id="1134445"/>
    <lineage>
        <taxon>Bacteria</taxon>
        <taxon>Bacillati</taxon>
        <taxon>Actinomycetota</taxon>
        <taxon>Actinomycetes</taxon>
        <taxon>Kitasatosporales</taxon>
        <taxon>Streptomycetaceae</taxon>
        <taxon>Streptomyces</taxon>
    </lineage>
</organism>
<comment type="caution">
    <text evidence="1">The sequence shown here is derived from an EMBL/GenBank/DDBJ whole genome shotgun (WGS) entry which is preliminary data.</text>
</comment>
<evidence type="ECO:0000313" key="2">
    <source>
        <dbReference type="Proteomes" id="UP000570003"/>
    </source>
</evidence>
<dbReference type="Proteomes" id="UP000570003">
    <property type="component" value="Unassembled WGS sequence"/>
</dbReference>
<dbReference type="AlphaFoldDB" id="A0AA44IDR4"/>
<gene>
    <name evidence="1" type="ORF">HGA06_12735</name>
</gene>
<dbReference type="RefSeq" id="WP_168439200.1">
    <property type="nucleotide sequence ID" value="NZ_JAAXOU010000127.1"/>
</dbReference>
<sequence>MTPTVYTIEMAYAQMRYLREQAHGSRVPRAVAVARREAASERRVAAFRAKKR</sequence>
<protein>
    <submittedName>
        <fullName evidence="1">Uncharacterized protein</fullName>
    </submittedName>
</protein>
<dbReference type="EMBL" id="JAAXOU010000127">
    <property type="protein sequence ID" value="NKY14994.1"/>
    <property type="molecule type" value="Genomic_DNA"/>
</dbReference>
<evidence type="ECO:0000313" key="1">
    <source>
        <dbReference type="EMBL" id="NKY14994.1"/>
    </source>
</evidence>
<proteinExistence type="predicted"/>